<evidence type="ECO:0000313" key="1">
    <source>
        <dbReference type="EMBL" id="GMA24034.1"/>
    </source>
</evidence>
<comment type="caution">
    <text evidence="1">The sequence shown here is derived from an EMBL/GenBank/DDBJ whole genome shotgun (WGS) entry which is preliminary data.</text>
</comment>
<sequence>MRGSASMTALFGAFAGKNRQHLTYTVQVFASPDGAGSVVRIDRGNTGAMAGAIGVARARKAFTEWQGRIGAALPH</sequence>
<proteinExistence type="predicted"/>
<organism evidence="1 2">
    <name type="scientific">Luteimicrobium album</name>
    <dbReference type="NCBI Taxonomy" id="1054550"/>
    <lineage>
        <taxon>Bacteria</taxon>
        <taxon>Bacillati</taxon>
        <taxon>Actinomycetota</taxon>
        <taxon>Actinomycetes</taxon>
        <taxon>Micrococcales</taxon>
        <taxon>Luteimicrobium</taxon>
    </lineage>
</organism>
<dbReference type="Proteomes" id="UP001157091">
    <property type="component" value="Unassembled WGS sequence"/>
</dbReference>
<reference evidence="2" key="1">
    <citation type="journal article" date="2019" name="Int. J. Syst. Evol. Microbiol.">
        <title>The Global Catalogue of Microorganisms (GCM) 10K type strain sequencing project: providing services to taxonomists for standard genome sequencing and annotation.</title>
        <authorList>
            <consortium name="The Broad Institute Genomics Platform"/>
            <consortium name="The Broad Institute Genome Sequencing Center for Infectious Disease"/>
            <person name="Wu L."/>
            <person name="Ma J."/>
        </authorList>
    </citation>
    <scope>NUCLEOTIDE SEQUENCE [LARGE SCALE GENOMIC DNA]</scope>
    <source>
        <strain evidence="2">NBRC 106348</strain>
    </source>
</reference>
<gene>
    <name evidence="1" type="ORF">GCM10025864_17930</name>
</gene>
<evidence type="ECO:0000313" key="2">
    <source>
        <dbReference type="Proteomes" id="UP001157091"/>
    </source>
</evidence>
<accession>A0ABQ6I2M4</accession>
<dbReference type="EMBL" id="BSUK01000001">
    <property type="protein sequence ID" value="GMA24034.1"/>
    <property type="molecule type" value="Genomic_DNA"/>
</dbReference>
<keyword evidence="2" id="KW-1185">Reference proteome</keyword>
<protein>
    <submittedName>
        <fullName evidence="1">Uncharacterized protein</fullName>
    </submittedName>
</protein>
<name>A0ABQ6I2M4_9MICO</name>